<protein>
    <recommendedName>
        <fullName evidence="4">SCP domain-containing protein</fullName>
    </recommendedName>
</protein>
<sequence>MKKNNIYKIITVAVVATGTFGLSDVNAFAKTHPSTRAKLEKTVKLSHARKVRGKNGVIYSNYHLNHAISNLKKHKHTVFKTNRKYVIKNQRGKKQTYSLIKSKKLKGVVLSHKLRLVKVTKAKHHAKQQSTTHNTSTTTNNNSTLNGENPQTPSSTAVNPTINQGVGYDQASQTSANSTLNKTSYTGDPNASTGSGTSTVVTTTPMGMTGTSVTSDSSNGSSSAGVLSHASSTANNSNGSSKAVNSANSASTKSSESSRAASATNGSNNSSKAANSASSSNNSNGSAKVSNAANAGNNAANTAASTTSQTSKSSDQSNNSKTASKASNSASSSTKASSAASKSNQNSSSASSSTKASSAASKSNQNINSASSSAKSASNASNASNNSSSTSSAASSASNSELAKYFTGDEIKQINAYKSEAAAIGNGNSDSDVYDTKPNVNGTFSVGKLNQNYIDNSIKWINFFRKMVGMNPVSENSSWSTESQYGANLLNAVNTYNDFDNYIAHNISAVYKPPFMSDQDWNRGIAATSTSNISATSNGENPSPYDVVTQYLNDGNNIKAQDGPGHREWLTGNIDSIGIGLSGNFSDYKIYNSSNSEHDFNTNVNHPVNFPGNNLYPINLVQGTPWSVSVPTNFNNTTVKPTVTVYDNTDKRAVSVTNTNINGTIVSGGVNFNGVIEGSTYAYGSGYFGSNVWFTPDANAIKVNHSYTITIKNLPGYSQPYTYTTKLFDLGIK</sequence>
<dbReference type="EMBL" id="CP093361">
    <property type="protein sequence ID" value="UQS87104.1"/>
    <property type="molecule type" value="Genomic_DNA"/>
</dbReference>
<evidence type="ECO:0000256" key="1">
    <source>
        <dbReference type="SAM" id="MobiDB-lite"/>
    </source>
</evidence>
<feature type="compositionally biased region" description="Polar residues" evidence="1">
    <location>
        <begin position="145"/>
        <end position="191"/>
    </location>
</feature>
<evidence type="ECO:0008006" key="4">
    <source>
        <dbReference type="Google" id="ProtNLM"/>
    </source>
</evidence>
<dbReference type="AlphaFoldDB" id="A0A976X5V5"/>
<feature type="compositionally biased region" description="Low complexity" evidence="1">
    <location>
        <begin position="192"/>
        <end position="394"/>
    </location>
</feature>
<reference evidence="2" key="1">
    <citation type="journal article" date="2022" name="Int. J. Syst. Evol. Microbiol.">
        <title>Apilactobacillus apisilvae sp. nov., Nicolia spurrieriana gen. nov. sp. nov., Bombilactobacillus folatiphilus sp. nov. and Bombilactobacillus thymidiniphilus sp. nov., four new lactic acid bacterial isolates from stingless bees Tetragonula carbonaria and Austroplebeia australis.</title>
        <authorList>
            <person name="Oliphant S.A."/>
            <person name="Watson-Haigh N.S."/>
            <person name="Sumby K.M."/>
            <person name="Gardner J."/>
            <person name="Groom S."/>
            <person name="Jiranek V."/>
        </authorList>
    </citation>
    <scope>NUCLEOTIDE SEQUENCE</scope>
    <source>
        <strain evidence="2">SGEP1_A5</strain>
    </source>
</reference>
<feature type="region of interest" description="Disordered" evidence="1">
    <location>
        <begin position="120"/>
        <end position="394"/>
    </location>
</feature>
<name>A0A976X5V5_9LACO</name>
<dbReference type="RefSeq" id="WP_260116904.1">
    <property type="nucleotide sequence ID" value="NZ_CP093361.1"/>
</dbReference>
<evidence type="ECO:0000313" key="2">
    <source>
        <dbReference type="EMBL" id="UQS87104.1"/>
    </source>
</evidence>
<accession>A0A976X5V5</accession>
<evidence type="ECO:0000313" key="3">
    <source>
        <dbReference type="Proteomes" id="UP000831181"/>
    </source>
</evidence>
<keyword evidence="3" id="KW-1185">Reference proteome</keyword>
<gene>
    <name evidence="2" type="ORF">MOO44_02785</name>
</gene>
<dbReference type="Proteomes" id="UP000831181">
    <property type="component" value="Chromosome"/>
</dbReference>
<feature type="compositionally biased region" description="Low complexity" evidence="1">
    <location>
        <begin position="130"/>
        <end position="144"/>
    </location>
</feature>
<proteinExistence type="predicted"/>
<organism evidence="2 3">
    <name type="scientific">Nicoliella spurrieriana</name>
    <dbReference type="NCBI Taxonomy" id="2925830"/>
    <lineage>
        <taxon>Bacteria</taxon>
        <taxon>Bacillati</taxon>
        <taxon>Bacillota</taxon>
        <taxon>Bacilli</taxon>
        <taxon>Lactobacillales</taxon>
        <taxon>Lactobacillaceae</taxon>
        <taxon>Nicoliella</taxon>
    </lineage>
</organism>
<dbReference type="KEGG" id="lbe:MOO44_02785"/>